<dbReference type="CDD" id="cd02513">
    <property type="entry name" value="CMP-NeuAc_Synthase"/>
    <property type="match status" value="1"/>
</dbReference>
<sequence>MYKNKKIIVVIPARGGSKGIPRKNIRLLANKPLIAYSIESAIKSNYVDMVIVTTDDDEIKFVAEKFGASTIKRSGDLGKDDVPLDPVIHDAVKTEEQNSEVDYDFVITIQPTSPLLKTETIDRAVEKLSMGSNDTIISVVDDRHLNWGFDSEKNKYYPLYKKRLNRQYLPKTFRETGGIFATKREFLNETSRMGNNIDLIELSSHESIDIDNYEDWWVAERIINKKRVIIKTDATNKIGTGHIYRGLAIASKLANHEVLFLLDEDKKLGIDIIKSYNYPYLTHKSIKSIGENEEEFNIESHNNDLIEKIRDYDPDIVINDILNTSHEYISILKRNNYFVVNFEDIGKGSEIADIVFDALYEHQMPSKNIYSGYKYYILKDEFYFQEKKEIKIDNKVNEILLTFGGTDPNDLTRKTLNSILNSKYDGIITVILGLGYKDKERIKEDFVHYDNIKIFENVKNISEYMYNSDLIFTSAGRTMYEIASIGVPCICLCQNNRELSHTFANAKNGFINLGLGKDIEEREIIKIIEDVIHDINLRMEMNRRMLSIDLKHGFENIMNIVKIKYNEYMKNDY</sequence>
<dbReference type="InterPro" id="IPR007235">
    <property type="entry name" value="Glyco_trans_28_C"/>
</dbReference>
<proteinExistence type="predicted"/>
<dbReference type="Pfam" id="PF04101">
    <property type="entry name" value="Glyco_tran_28_C"/>
    <property type="match status" value="1"/>
</dbReference>
<dbReference type="InterPro" id="IPR029044">
    <property type="entry name" value="Nucleotide-diphossugar_trans"/>
</dbReference>
<dbReference type="SUPFAM" id="SSF53448">
    <property type="entry name" value="Nucleotide-diphospho-sugar transferases"/>
    <property type="match status" value="1"/>
</dbReference>
<protein>
    <submittedName>
        <fullName evidence="2">3-deoxy-manno-octulosonate cytidylyltransferase</fullName>
        <ecNumber evidence="2">2.7.7.38</ecNumber>
    </submittedName>
</protein>
<dbReference type="SUPFAM" id="SSF53756">
    <property type="entry name" value="UDP-Glycosyltransferase/glycogen phosphorylase"/>
    <property type="match status" value="1"/>
</dbReference>
<dbReference type="Gene3D" id="3.40.50.11190">
    <property type="match status" value="1"/>
</dbReference>
<name>A0A644STX6_9ZZZZ</name>
<accession>A0A644STX6</accession>
<dbReference type="EMBL" id="VSSQ01000006">
    <property type="protein sequence ID" value="MPL58086.1"/>
    <property type="molecule type" value="Genomic_DNA"/>
</dbReference>
<dbReference type="GO" id="GO:0008690">
    <property type="term" value="F:3-deoxy-manno-octulosonate cytidylyltransferase activity"/>
    <property type="evidence" value="ECO:0007669"/>
    <property type="project" value="UniProtKB-EC"/>
</dbReference>
<feature type="domain" description="Glycosyl transferase family 28 C-terminal" evidence="1">
    <location>
        <begin position="401"/>
        <end position="555"/>
    </location>
</feature>
<dbReference type="AlphaFoldDB" id="A0A644STX6"/>
<dbReference type="InterPro" id="IPR050793">
    <property type="entry name" value="CMP-NeuNAc_synthase"/>
</dbReference>
<organism evidence="2">
    <name type="scientific">bioreactor metagenome</name>
    <dbReference type="NCBI Taxonomy" id="1076179"/>
    <lineage>
        <taxon>unclassified sequences</taxon>
        <taxon>metagenomes</taxon>
        <taxon>ecological metagenomes</taxon>
    </lineage>
</organism>
<dbReference type="GO" id="GO:0008781">
    <property type="term" value="F:N-acylneuraminate cytidylyltransferase activity"/>
    <property type="evidence" value="ECO:0007669"/>
    <property type="project" value="TreeGrafter"/>
</dbReference>
<dbReference type="Gene3D" id="3.90.550.10">
    <property type="entry name" value="Spore Coat Polysaccharide Biosynthesis Protein SpsA, Chain A"/>
    <property type="match status" value="1"/>
</dbReference>
<dbReference type="PANTHER" id="PTHR21485">
    <property type="entry name" value="HAD SUPERFAMILY MEMBERS CMAS AND KDSC"/>
    <property type="match status" value="1"/>
</dbReference>
<reference evidence="2" key="1">
    <citation type="submission" date="2019-08" db="EMBL/GenBank/DDBJ databases">
        <authorList>
            <person name="Kucharzyk K."/>
            <person name="Murdoch R.W."/>
            <person name="Higgins S."/>
            <person name="Loffler F."/>
        </authorList>
    </citation>
    <scope>NUCLEOTIDE SEQUENCE</scope>
</reference>
<dbReference type="Pfam" id="PF02348">
    <property type="entry name" value="CTP_transf_3"/>
    <property type="match status" value="1"/>
</dbReference>
<dbReference type="GO" id="GO:0016758">
    <property type="term" value="F:hexosyltransferase activity"/>
    <property type="evidence" value="ECO:0007669"/>
    <property type="project" value="InterPro"/>
</dbReference>
<keyword evidence="2" id="KW-0548">Nucleotidyltransferase</keyword>
<dbReference type="InterPro" id="IPR003329">
    <property type="entry name" value="Cytidylyl_trans"/>
</dbReference>
<dbReference type="Gene3D" id="3.40.50.2000">
    <property type="entry name" value="Glycogen Phosphorylase B"/>
    <property type="match status" value="1"/>
</dbReference>
<comment type="caution">
    <text evidence="2">The sequence shown here is derived from an EMBL/GenBank/DDBJ whole genome shotgun (WGS) entry which is preliminary data.</text>
</comment>
<dbReference type="EC" id="2.7.7.38" evidence="2"/>
<keyword evidence="2" id="KW-0808">Transferase</keyword>
<evidence type="ECO:0000313" key="2">
    <source>
        <dbReference type="EMBL" id="MPL58086.1"/>
    </source>
</evidence>
<gene>
    <name evidence="2" type="primary">kdsB_1</name>
    <name evidence="2" type="ORF">SDC9_03617</name>
</gene>
<evidence type="ECO:0000259" key="1">
    <source>
        <dbReference type="Pfam" id="PF04101"/>
    </source>
</evidence>
<dbReference type="PANTHER" id="PTHR21485:SF3">
    <property type="entry name" value="N-ACYLNEURAMINATE CYTIDYLYLTRANSFERASE"/>
    <property type="match status" value="1"/>
</dbReference>